<reference evidence="3 4" key="1">
    <citation type="submission" date="2019-08" db="EMBL/GenBank/DDBJ databases">
        <title>Draft genome sequences of two oriental melons (Cucumis melo L. var makuwa).</title>
        <authorList>
            <person name="Kwon S.-Y."/>
        </authorList>
    </citation>
    <scope>NUCLEOTIDE SEQUENCE [LARGE SCALE GENOMIC DNA]</scope>
    <source>
        <strain evidence="4">cv. Chang Bougi</strain>
        <strain evidence="3">cv. SW 3</strain>
        <tissue evidence="2">Leaf</tissue>
    </source>
</reference>
<evidence type="ECO:0000313" key="1">
    <source>
        <dbReference type="EMBL" id="KAA0037881.1"/>
    </source>
</evidence>
<dbReference type="Proteomes" id="UP000321393">
    <property type="component" value="Unassembled WGS sequence"/>
</dbReference>
<dbReference type="AlphaFoldDB" id="A0A5D3BHP8"/>
<dbReference type="Proteomes" id="UP000321947">
    <property type="component" value="Unassembled WGS sequence"/>
</dbReference>
<accession>A0A5D3BHP8</accession>
<sequence length="69" mass="7801">MPNSKHVLAIDNGALKHFGKGYTQYNNVYKHYDVVGPAQHFHRLCRSGTHPALMTALLLRSTLNVNNRI</sequence>
<gene>
    <name evidence="2" type="ORF">E5676_scaffold487G00420</name>
    <name evidence="1" type="ORF">E6C27_scaffold36G00480</name>
</gene>
<evidence type="ECO:0000313" key="3">
    <source>
        <dbReference type="Proteomes" id="UP000321393"/>
    </source>
</evidence>
<organism evidence="2 4">
    <name type="scientific">Cucumis melo var. makuwa</name>
    <name type="common">Oriental melon</name>
    <dbReference type="NCBI Taxonomy" id="1194695"/>
    <lineage>
        <taxon>Eukaryota</taxon>
        <taxon>Viridiplantae</taxon>
        <taxon>Streptophyta</taxon>
        <taxon>Embryophyta</taxon>
        <taxon>Tracheophyta</taxon>
        <taxon>Spermatophyta</taxon>
        <taxon>Magnoliopsida</taxon>
        <taxon>eudicotyledons</taxon>
        <taxon>Gunneridae</taxon>
        <taxon>Pentapetalae</taxon>
        <taxon>rosids</taxon>
        <taxon>fabids</taxon>
        <taxon>Cucurbitales</taxon>
        <taxon>Cucurbitaceae</taxon>
        <taxon>Benincaseae</taxon>
        <taxon>Cucumis</taxon>
    </lineage>
</organism>
<name>A0A5D3BHP8_CUCMM</name>
<proteinExistence type="predicted"/>
<dbReference type="EMBL" id="SSTD01018434">
    <property type="protein sequence ID" value="TYJ98015.1"/>
    <property type="molecule type" value="Genomic_DNA"/>
</dbReference>
<evidence type="ECO:0000313" key="4">
    <source>
        <dbReference type="Proteomes" id="UP000321947"/>
    </source>
</evidence>
<dbReference type="EMBL" id="SSTE01018788">
    <property type="protein sequence ID" value="KAA0037881.1"/>
    <property type="molecule type" value="Genomic_DNA"/>
</dbReference>
<evidence type="ECO:0000313" key="2">
    <source>
        <dbReference type="EMBL" id="TYJ98015.1"/>
    </source>
</evidence>
<protein>
    <submittedName>
        <fullName evidence="2">Uncharacterized protein</fullName>
    </submittedName>
</protein>
<comment type="caution">
    <text evidence="2">The sequence shown here is derived from an EMBL/GenBank/DDBJ whole genome shotgun (WGS) entry which is preliminary data.</text>
</comment>